<organism evidence="3 4">
    <name type="scientific">Mycena metata</name>
    <dbReference type="NCBI Taxonomy" id="1033252"/>
    <lineage>
        <taxon>Eukaryota</taxon>
        <taxon>Fungi</taxon>
        <taxon>Dikarya</taxon>
        <taxon>Basidiomycota</taxon>
        <taxon>Agaricomycotina</taxon>
        <taxon>Agaricomycetes</taxon>
        <taxon>Agaricomycetidae</taxon>
        <taxon>Agaricales</taxon>
        <taxon>Marasmiineae</taxon>
        <taxon>Mycenaceae</taxon>
        <taxon>Mycena</taxon>
    </lineage>
</organism>
<proteinExistence type="predicted"/>
<feature type="compositionally biased region" description="Acidic residues" evidence="2">
    <location>
        <begin position="750"/>
        <end position="760"/>
    </location>
</feature>
<dbReference type="SMART" id="SM00028">
    <property type="entry name" value="TPR"/>
    <property type="match status" value="5"/>
</dbReference>
<keyword evidence="4" id="KW-1185">Reference proteome</keyword>
<dbReference type="GO" id="GO:0006383">
    <property type="term" value="P:transcription by RNA polymerase III"/>
    <property type="evidence" value="ECO:0007669"/>
    <property type="project" value="InterPro"/>
</dbReference>
<dbReference type="PANTHER" id="PTHR23082:SF0">
    <property type="entry name" value="GENERAL TRANSCRIPTION FACTOR 3C POLYPEPTIDE 3"/>
    <property type="match status" value="1"/>
</dbReference>
<keyword evidence="1" id="KW-0802">TPR repeat</keyword>
<protein>
    <recommendedName>
        <fullName evidence="5">TPR-like protein</fullName>
    </recommendedName>
</protein>
<dbReference type="EMBL" id="JARKIB010000007">
    <property type="protein sequence ID" value="KAJ7778208.1"/>
    <property type="molecule type" value="Genomic_DNA"/>
</dbReference>
<sequence>MLAKEWDFSIYDTTEYLQDLRAASGVGRKWRKSDRSSGPALSFQTKMLIGDGNQAYVDGDLPAAIRIMLEVIRIEPRAASAWSVLAQCYEDQKELSKALQLRIMGAHLQHDAEQWDHLARQSREMGYPQQALYCWAKGYNIDPSNVAALWDRAMLAKEIGDLRTTRLAFLGILERFPHDLNILSELRTVLIDLGDLDTCASLFQSAFDHFQVTFPSGSGLSAASGLDAPGAGFALLEVLVLADLYNTLGEHERAIDVIRKGARWLQGRGEQTYWDLCEDDREFDCESGDFARAIDAVDDVDPGYHELDVNARHRLAVARIKMREIEEGKIHADVILSQDILDYAPLFSEIADAYFELELWTDARAIYELLGANDTTSSVYILMQAAACLRNTDELQDAADVYETVRKVDPNHNEAKMKLAEVYEILDQPRKALELVYEVIDARRRRPKEEAATAVAHSIPLAVPPIIHDKAVKSRVKAPVKKSTNRLSNAELRDLEGKKEAEVVEGYRRLKQLWPRMLQGEGEPRQEWMLEAQKLVEAFRETRRLFSTSRTFKGMFPVRRTGAKTEEGDQDRILSRLQIDLAHDTTARKTRSGDKYNRINVFRGVNFDDWFRLFIQYAFILTQQGNYDLADEILRHLLASSAYQLPDMQDAIRVALITCASNAGRFPVVVEQSRKLLIGHQFHNDPMRIMMAALGSGRIPTDAFLASTFQKYLHREMKMFDAAVNNPDALIWSIQGKRFSTKSVGGAEGFEDDEGLEGQEEDKKPNVAVKGGRKKHLAPRLPEIAKTPNPVVFALYGQLCMVAKSFQSATFYLLMAYDHCPEDPMISICITVSSLGRAAHRQCDNRHHLISQAMAFLARYRAYRALHGDHTIEIEYNIGRTFHQLGLYSHAARHYERALEAAAKFKGPTDIACAAEAAYNLSMIYVATGARALAVQLHRRWLSL</sequence>
<feature type="region of interest" description="Disordered" evidence="2">
    <location>
        <begin position="750"/>
        <end position="769"/>
    </location>
</feature>
<dbReference type="AlphaFoldDB" id="A0AAD7K4R2"/>
<evidence type="ECO:0000313" key="3">
    <source>
        <dbReference type="EMBL" id="KAJ7778208.1"/>
    </source>
</evidence>
<accession>A0AAD7K4R2</accession>
<dbReference type="SUPFAM" id="SSF48452">
    <property type="entry name" value="TPR-like"/>
    <property type="match status" value="2"/>
</dbReference>
<evidence type="ECO:0000256" key="2">
    <source>
        <dbReference type="SAM" id="MobiDB-lite"/>
    </source>
</evidence>
<reference evidence="3" key="1">
    <citation type="submission" date="2023-03" db="EMBL/GenBank/DDBJ databases">
        <title>Massive genome expansion in bonnet fungi (Mycena s.s.) driven by repeated elements and novel gene families across ecological guilds.</title>
        <authorList>
            <consortium name="Lawrence Berkeley National Laboratory"/>
            <person name="Harder C.B."/>
            <person name="Miyauchi S."/>
            <person name="Viragh M."/>
            <person name="Kuo A."/>
            <person name="Thoen E."/>
            <person name="Andreopoulos B."/>
            <person name="Lu D."/>
            <person name="Skrede I."/>
            <person name="Drula E."/>
            <person name="Henrissat B."/>
            <person name="Morin E."/>
            <person name="Kohler A."/>
            <person name="Barry K."/>
            <person name="LaButti K."/>
            <person name="Morin E."/>
            <person name="Salamov A."/>
            <person name="Lipzen A."/>
            <person name="Mereny Z."/>
            <person name="Hegedus B."/>
            <person name="Baldrian P."/>
            <person name="Stursova M."/>
            <person name="Weitz H."/>
            <person name="Taylor A."/>
            <person name="Grigoriev I.V."/>
            <person name="Nagy L.G."/>
            <person name="Martin F."/>
            <person name="Kauserud H."/>
        </authorList>
    </citation>
    <scope>NUCLEOTIDE SEQUENCE</scope>
    <source>
        <strain evidence="3">CBHHK182m</strain>
    </source>
</reference>
<gene>
    <name evidence="3" type="ORF">B0H16DRAFT_880579</name>
</gene>
<evidence type="ECO:0000313" key="4">
    <source>
        <dbReference type="Proteomes" id="UP001215598"/>
    </source>
</evidence>
<dbReference type="GO" id="GO:0000127">
    <property type="term" value="C:transcription factor TFIIIC complex"/>
    <property type="evidence" value="ECO:0007669"/>
    <property type="project" value="TreeGrafter"/>
</dbReference>
<comment type="caution">
    <text evidence="3">The sequence shown here is derived from an EMBL/GenBank/DDBJ whole genome shotgun (WGS) entry which is preliminary data.</text>
</comment>
<feature type="repeat" description="TPR" evidence="1">
    <location>
        <begin position="872"/>
        <end position="905"/>
    </location>
</feature>
<evidence type="ECO:0000256" key="1">
    <source>
        <dbReference type="PROSITE-ProRule" id="PRU00339"/>
    </source>
</evidence>
<name>A0AAD7K4R2_9AGAR</name>
<dbReference type="Pfam" id="PF13176">
    <property type="entry name" value="TPR_7"/>
    <property type="match status" value="1"/>
</dbReference>
<dbReference type="Gene3D" id="1.25.40.10">
    <property type="entry name" value="Tetratricopeptide repeat domain"/>
    <property type="match status" value="3"/>
</dbReference>
<dbReference type="InterPro" id="IPR039340">
    <property type="entry name" value="Tfc4/TFIIIC-102/Sfc4"/>
</dbReference>
<dbReference type="PROSITE" id="PS50005">
    <property type="entry name" value="TPR"/>
    <property type="match status" value="1"/>
</dbReference>
<evidence type="ECO:0008006" key="5">
    <source>
        <dbReference type="Google" id="ProtNLM"/>
    </source>
</evidence>
<dbReference type="Pfam" id="PF13432">
    <property type="entry name" value="TPR_16"/>
    <property type="match status" value="2"/>
</dbReference>
<dbReference type="Proteomes" id="UP001215598">
    <property type="component" value="Unassembled WGS sequence"/>
</dbReference>
<dbReference type="InterPro" id="IPR011990">
    <property type="entry name" value="TPR-like_helical_dom_sf"/>
</dbReference>
<dbReference type="InterPro" id="IPR019734">
    <property type="entry name" value="TPR_rpt"/>
</dbReference>
<dbReference type="PANTHER" id="PTHR23082">
    <property type="entry name" value="TRANSCRIPTION INITIATION FACTOR IIIC TFIIIC , POLYPEPTIDE 3-RELATED"/>
    <property type="match status" value="1"/>
</dbReference>